<name>A0A4Y1LUJ4_9CAUD</name>
<protein>
    <submittedName>
        <fullName evidence="1">Neck protein</fullName>
    </submittedName>
</protein>
<reference evidence="2" key="1">
    <citation type="journal article" date="2020" name="bioRxiv">
        <title>Integrative omics analysis of Pseudomonas aeruginosa virus PA5oct highlights the molecular complexity of jumbo phages.</title>
        <authorList>
            <person name="Lood C."/>
            <person name="Danis-Wlodarczyk K."/>
            <person name="Blasdel B.G."/>
            <person name="Jang H.B."/>
            <person name="Vandenheuvel D."/>
            <person name="Briers Y."/>
            <person name="Noben J.-P."/>
            <person name="van Noort V."/>
            <person name="Drulis-Kawa Z."/>
            <person name="Lavigne R."/>
        </authorList>
    </citation>
    <scope>NUCLEOTIDE SEQUENCE [LARGE SCALE GENOMIC DNA]</scope>
</reference>
<keyword evidence="2" id="KW-1185">Reference proteome</keyword>
<organism evidence="1 2">
    <name type="scientific">Pseudomonas phage vB_PaeM_PA5oct</name>
    <dbReference type="NCBI Taxonomy" id="2163605"/>
    <lineage>
        <taxon>Viruses</taxon>
        <taxon>Duplodnaviria</taxon>
        <taxon>Heunggongvirae</taxon>
        <taxon>Uroviricota</taxon>
        <taxon>Caudoviricetes</taxon>
        <taxon>Arenbergviridae</taxon>
        <taxon>Wroclawvirus</taxon>
        <taxon>Wroclawvirus PA5oct</taxon>
    </lineage>
</organism>
<evidence type="ECO:0000313" key="2">
    <source>
        <dbReference type="Proteomes" id="UP000316733"/>
    </source>
</evidence>
<dbReference type="EMBL" id="MK797984">
    <property type="protein sequence ID" value="QCG76074.1"/>
    <property type="molecule type" value="Genomic_DNA"/>
</dbReference>
<accession>A0A4Y1LUJ4</accession>
<sequence>MATSTARTEIKKQIMRRLGNSMTDVELDPEDLDLAIDFAIDRYRQRAENACMESMLFITLQRDETEYTLPTEVQEVRRLYRRSVGSGTSGGTNFDPFESAFSNIFFLQAGRTGGLATWHLFSEYQETLGRIFGSEINFTWNYADRKLTIMRKFQGAETVLVVVWVAKSEDVLLTDVYSRPWLRDYAIAQSKYMLGEARSKFTNGLPGPNGSVTLNGDQLKQEAFAEMERLENEIINYTTGTSFGMPFIIG</sequence>
<dbReference type="Proteomes" id="UP000316733">
    <property type="component" value="Segment"/>
</dbReference>
<proteinExistence type="predicted"/>
<evidence type="ECO:0000313" key="1">
    <source>
        <dbReference type="EMBL" id="QCG76074.1"/>
    </source>
</evidence>
<gene>
    <name evidence="1" type="ORF">EST35_0193</name>
</gene>